<dbReference type="GO" id="GO:0019752">
    <property type="term" value="P:carboxylic acid metabolic process"/>
    <property type="evidence" value="ECO:0007669"/>
    <property type="project" value="InterPro"/>
</dbReference>
<dbReference type="GO" id="GO:0016831">
    <property type="term" value="F:carboxy-lyase activity"/>
    <property type="evidence" value="ECO:0007669"/>
    <property type="project" value="TreeGrafter"/>
</dbReference>
<dbReference type="Proteomes" id="UP000184188">
    <property type="component" value="Unassembled WGS sequence"/>
</dbReference>
<dbReference type="InterPro" id="IPR010977">
    <property type="entry name" value="Aromatic_deC"/>
</dbReference>
<evidence type="ECO:0000256" key="6">
    <source>
        <dbReference type="RuleBase" id="RU000382"/>
    </source>
</evidence>
<dbReference type="GO" id="GO:0030170">
    <property type="term" value="F:pyridoxal phosphate binding"/>
    <property type="evidence" value="ECO:0007669"/>
    <property type="project" value="InterPro"/>
</dbReference>
<dbReference type="GO" id="GO:0005737">
    <property type="term" value="C:cytoplasm"/>
    <property type="evidence" value="ECO:0007669"/>
    <property type="project" value="TreeGrafter"/>
</dbReference>
<dbReference type="OrthoDB" id="2161780at2759"/>
<feature type="modified residue" description="N6-(pyridoxal phosphate)lysine" evidence="5">
    <location>
        <position position="325"/>
    </location>
</feature>
<proteinExistence type="inferred from homology"/>
<dbReference type="STRING" id="1073090.A0A1L9SSI2"/>
<evidence type="ECO:0008006" key="9">
    <source>
        <dbReference type="Google" id="ProtNLM"/>
    </source>
</evidence>
<dbReference type="GeneID" id="34607496"/>
<evidence type="ECO:0000256" key="1">
    <source>
        <dbReference type="ARBA" id="ARBA00001933"/>
    </source>
</evidence>
<dbReference type="InterPro" id="IPR002129">
    <property type="entry name" value="PyrdxlP-dep_de-COase"/>
</dbReference>
<evidence type="ECO:0000256" key="5">
    <source>
        <dbReference type="PIRSR" id="PIRSR602129-50"/>
    </source>
</evidence>
<dbReference type="AlphaFoldDB" id="A0A1L9SSI2"/>
<sequence length="507" mass="55213">MELTERQTTAHEIHRLQESLWTTAFSEWQSGVLPTPECLAKARQSLPASLPEEGTGFQSIQKHILNDIVPAFNGGSISPNYYGFVTGGATPAALFADHVVSTYDQNVQVHIPSHSIVTDVEFNALGLLADLLRLERTIWQNGTFTTGGTASNILGLALGREFVLKAAAERKGVSISSVGESGLFETIQAAGLTGVQVLTTLPHSSLGKAAGVLGIGRANVRAIPRDKNCLLFDYDQLEKELAQADKATIVAVSCGEVNTGQFATRGSEELRRLRALCDRYGAWMHVDGAFGIFGRVLDDSAEFAAIRQGCEGIELADSIAGDGHKLLNVPYDCGFFLCRHPEIASNVFQNANAAYLTSSSAQDHGPSIPSPLNIGLENSRRFRALPAYASLLSYGKHGYRNMLQRQIRLARLVAGWLFHHPDYVALPEAPSEEELVQQVYMVVLFRAKDQTLNRDLAGKINATSKMFVSGTVWDGQPACRIAISNWRVDEKRDFEIIKSVLEDVAGL</sequence>
<dbReference type="PANTHER" id="PTHR11999:SF165">
    <property type="entry name" value="DECARBOXYLASE, PUTATIVE (AFU_ORTHOLOGUE AFUA_2G04980)-RELATED"/>
    <property type="match status" value="1"/>
</dbReference>
<evidence type="ECO:0000256" key="2">
    <source>
        <dbReference type="ARBA" id="ARBA00009533"/>
    </source>
</evidence>
<gene>
    <name evidence="7" type="ORF">ASPZODRAFT_1120025</name>
</gene>
<dbReference type="InterPro" id="IPR015424">
    <property type="entry name" value="PyrdxlP-dep_Trfase"/>
</dbReference>
<protein>
    <recommendedName>
        <fullName evidence="9">Tyrosine decarboxylase</fullName>
    </recommendedName>
</protein>
<dbReference type="EMBL" id="KV878337">
    <property type="protein sequence ID" value="OJJ50165.1"/>
    <property type="molecule type" value="Genomic_DNA"/>
</dbReference>
<keyword evidence="8" id="KW-1185">Reference proteome</keyword>
<accession>A0A1L9SSI2</accession>
<dbReference type="RefSeq" id="XP_022584675.1">
    <property type="nucleotide sequence ID" value="XM_022721031.1"/>
</dbReference>
<comment type="similarity">
    <text evidence="2 6">Belongs to the group II decarboxylase family.</text>
</comment>
<reference evidence="8" key="1">
    <citation type="journal article" date="2017" name="Genome Biol.">
        <title>Comparative genomics reveals high biological diversity and specific adaptations in the industrially and medically important fungal genus Aspergillus.</title>
        <authorList>
            <person name="de Vries R.P."/>
            <person name="Riley R."/>
            <person name="Wiebenga A."/>
            <person name="Aguilar-Osorio G."/>
            <person name="Amillis S."/>
            <person name="Uchima C.A."/>
            <person name="Anderluh G."/>
            <person name="Asadollahi M."/>
            <person name="Askin M."/>
            <person name="Barry K."/>
            <person name="Battaglia E."/>
            <person name="Bayram O."/>
            <person name="Benocci T."/>
            <person name="Braus-Stromeyer S.A."/>
            <person name="Caldana C."/>
            <person name="Canovas D."/>
            <person name="Cerqueira G.C."/>
            <person name="Chen F."/>
            <person name="Chen W."/>
            <person name="Choi C."/>
            <person name="Clum A."/>
            <person name="Dos Santos R.A."/>
            <person name="Damasio A.R."/>
            <person name="Diallinas G."/>
            <person name="Emri T."/>
            <person name="Fekete E."/>
            <person name="Flipphi M."/>
            <person name="Freyberg S."/>
            <person name="Gallo A."/>
            <person name="Gournas C."/>
            <person name="Habgood R."/>
            <person name="Hainaut M."/>
            <person name="Harispe M.L."/>
            <person name="Henrissat B."/>
            <person name="Hilden K.S."/>
            <person name="Hope R."/>
            <person name="Hossain A."/>
            <person name="Karabika E."/>
            <person name="Karaffa L."/>
            <person name="Karanyi Z."/>
            <person name="Krasevec N."/>
            <person name="Kuo A."/>
            <person name="Kusch H."/>
            <person name="LaButti K."/>
            <person name="Lagendijk E.L."/>
            <person name="Lapidus A."/>
            <person name="Levasseur A."/>
            <person name="Lindquist E."/>
            <person name="Lipzen A."/>
            <person name="Logrieco A.F."/>
            <person name="MacCabe A."/>
            <person name="Maekelae M.R."/>
            <person name="Malavazi I."/>
            <person name="Melin P."/>
            <person name="Meyer V."/>
            <person name="Mielnichuk N."/>
            <person name="Miskei M."/>
            <person name="Molnar A.P."/>
            <person name="Mule G."/>
            <person name="Ngan C.Y."/>
            <person name="Orejas M."/>
            <person name="Orosz E."/>
            <person name="Ouedraogo J.P."/>
            <person name="Overkamp K.M."/>
            <person name="Park H.-S."/>
            <person name="Perrone G."/>
            <person name="Piumi F."/>
            <person name="Punt P.J."/>
            <person name="Ram A.F."/>
            <person name="Ramon A."/>
            <person name="Rauscher S."/>
            <person name="Record E."/>
            <person name="Riano-Pachon D.M."/>
            <person name="Robert V."/>
            <person name="Roehrig J."/>
            <person name="Ruller R."/>
            <person name="Salamov A."/>
            <person name="Salih N.S."/>
            <person name="Samson R.A."/>
            <person name="Sandor E."/>
            <person name="Sanguinetti M."/>
            <person name="Schuetze T."/>
            <person name="Sepcic K."/>
            <person name="Shelest E."/>
            <person name="Sherlock G."/>
            <person name="Sophianopoulou V."/>
            <person name="Squina F.M."/>
            <person name="Sun H."/>
            <person name="Susca A."/>
            <person name="Todd R.B."/>
            <person name="Tsang A."/>
            <person name="Unkles S.E."/>
            <person name="van de Wiele N."/>
            <person name="van Rossen-Uffink D."/>
            <person name="Oliveira J.V."/>
            <person name="Vesth T.C."/>
            <person name="Visser J."/>
            <person name="Yu J.-H."/>
            <person name="Zhou M."/>
            <person name="Andersen M.R."/>
            <person name="Archer D.B."/>
            <person name="Baker S.E."/>
            <person name="Benoit I."/>
            <person name="Brakhage A.A."/>
            <person name="Braus G.H."/>
            <person name="Fischer R."/>
            <person name="Frisvad J.C."/>
            <person name="Goldman G.H."/>
            <person name="Houbraken J."/>
            <person name="Oakley B."/>
            <person name="Pocsi I."/>
            <person name="Scazzocchio C."/>
            <person name="Seiboth B."/>
            <person name="vanKuyk P.A."/>
            <person name="Wortman J."/>
            <person name="Dyer P.S."/>
            <person name="Grigoriev I.V."/>
        </authorList>
    </citation>
    <scope>NUCLEOTIDE SEQUENCE [LARGE SCALE GENOMIC DNA]</scope>
    <source>
        <strain evidence="8">CBS 506.65</strain>
    </source>
</reference>
<dbReference type="Pfam" id="PF00282">
    <property type="entry name" value="Pyridoxal_deC"/>
    <property type="match status" value="1"/>
</dbReference>
<evidence type="ECO:0000256" key="4">
    <source>
        <dbReference type="ARBA" id="ARBA00023239"/>
    </source>
</evidence>
<dbReference type="Gene3D" id="3.90.1150.10">
    <property type="entry name" value="Aspartate Aminotransferase, domain 1"/>
    <property type="match status" value="1"/>
</dbReference>
<dbReference type="PANTHER" id="PTHR11999">
    <property type="entry name" value="GROUP II PYRIDOXAL-5-PHOSPHATE DECARBOXYLASE"/>
    <property type="match status" value="1"/>
</dbReference>
<evidence type="ECO:0000313" key="7">
    <source>
        <dbReference type="EMBL" id="OJJ50165.1"/>
    </source>
</evidence>
<comment type="cofactor">
    <cofactor evidence="1 5 6">
        <name>pyridoxal 5'-phosphate</name>
        <dbReference type="ChEBI" id="CHEBI:597326"/>
    </cofactor>
</comment>
<organism evidence="7 8">
    <name type="scientific">Penicilliopsis zonata CBS 506.65</name>
    <dbReference type="NCBI Taxonomy" id="1073090"/>
    <lineage>
        <taxon>Eukaryota</taxon>
        <taxon>Fungi</taxon>
        <taxon>Dikarya</taxon>
        <taxon>Ascomycota</taxon>
        <taxon>Pezizomycotina</taxon>
        <taxon>Eurotiomycetes</taxon>
        <taxon>Eurotiomycetidae</taxon>
        <taxon>Eurotiales</taxon>
        <taxon>Aspergillaceae</taxon>
        <taxon>Penicilliopsis</taxon>
    </lineage>
</organism>
<keyword evidence="4 6" id="KW-0456">Lyase</keyword>
<dbReference type="Gene3D" id="3.40.640.10">
    <property type="entry name" value="Type I PLP-dependent aspartate aminotransferase-like (Major domain)"/>
    <property type="match status" value="1"/>
</dbReference>
<evidence type="ECO:0000313" key="8">
    <source>
        <dbReference type="Proteomes" id="UP000184188"/>
    </source>
</evidence>
<dbReference type="InterPro" id="IPR015421">
    <property type="entry name" value="PyrdxlP-dep_Trfase_major"/>
</dbReference>
<evidence type="ECO:0000256" key="3">
    <source>
        <dbReference type="ARBA" id="ARBA00022898"/>
    </source>
</evidence>
<dbReference type="VEuPathDB" id="FungiDB:ASPZODRAFT_1120025"/>
<dbReference type="InterPro" id="IPR015422">
    <property type="entry name" value="PyrdxlP-dep_Trfase_small"/>
</dbReference>
<keyword evidence="3 5" id="KW-0663">Pyridoxal phosphate</keyword>
<dbReference type="SUPFAM" id="SSF53383">
    <property type="entry name" value="PLP-dependent transferases"/>
    <property type="match status" value="1"/>
</dbReference>
<name>A0A1L9SSI2_9EURO</name>